<keyword evidence="2" id="KW-0540">Nuclease</keyword>
<evidence type="ECO:0000313" key="2">
    <source>
        <dbReference type="EMBL" id="THD10663.1"/>
    </source>
</evidence>
<dbReference type="OrthoDB" id="529575at2"/>
<accession>A0A4S3KNX2</accession>
<dbReference type="AlphaFoldDB" id="A0A4S3KNX2"/>
<keyword evidence="2" id="KW-0255">Endonuclease</keyword>
<feature type="domain" description="HNH nuclease" evidence="1">
    <location>
        <begin position="154"/>
        <end position="207"/>
    </location>
</feature>
<reference evidence="2 3" key="1">
    <citation type="submission" date="2017-02" db="EMBL/GenBank/DDBJ databases">
        <title>Whole genome sequencing of Metallibacterium scheffleri DSM 24874 (T).</title>
        <authorList>
            <person name="Kumar S."/>
            <person name="Patil P."/>
            <person name="Patil P.B."/>
        </authorList>
    </citation>
    <scope>NUCLEOTIDE SEQUENCE [LARGE SCALE GENOMIC DNA]</scope>
    <source>
        <strain evidence="2 3">DSM 24874</strain>
    </source>
</reference>
<keyword evidence="2" id="KW-0378">Hydrolase</keyword>
<sequence length="254" mass="27905">MNALERALIEKAGYDNGFENVLGDAPADAVRMASARHRAQVEVRLERDTYHLRILATLAGFADELARSFPAARQADGRFIVQGEAALAALLRRAAALALALPHQALHTYEAAMDAALAALPAAARGTEVERLVRQRVGQQTYRDALLDYWGGACAVTGIALPDVLRASHAKPWADCASDAERLDVFNGFLLVANLDALFDRFLISFDVTGRLLVSPTISPSQRDALSLRTPLYLRWLAVEHARYLAYHRERMVT</sequence>
<evidence type="ECO:0000313" key="3">
    <source>
        <dbReference type="Proteomes" id="UP000307749"/>
    </source>
</evidence>
<comment type="caution">
    <text evidence="2">The sequence shown here is derived from an EMBL/GenBank/DDBJ whole genome shotgun (WGS) entry which is preliminary data.</text>
</comment>
<dbReference type="GO" id="GO:0004519">
    <property type="term" value="F:endonuclease activity"/>
    <property type="evidence" value="ECO:0007669"/>
    <property type="project" value="UniProtKB-KW"/>
</dbReference>
<keyword evidence="3" id="KW-1185">Reference proteome</keyword>
<protein>
    <submittedName>
        <fullName evidence="2">Restriction endonuclease</fullName>
    </submittedName>
</protein>
<name>A0A4S3KNX2_9GAMM</name>
<dbReference type="InterPro" id="IPR003615">
    <property type="entry name" value="HNH_nuc"/>
</dbReference>
<dbReference type="EMBL" id="MWQO01000023">
    <property type="protein sequence ID" value="THD10663.1"/>
    <property type="molecule type" value="Genomic_DNA"/>
</dbReference>
<dbReference type="RefSeq" id="WP_081126355.1">
    <property type="nucleotide sequence ID" value="NZ_LDOS01000001.1"/>
</dbReference>
<gene>
    <name evidence="2" type="ORF">B1806_07340</name>
</gene>
<evidence type="ECO:0000259" key="1">
    <source>
        <dbReference type="Pfam" id="PF13391"/>
    </source>
</evidence>
<dbReference type="Pfam" id="PF13391">
    <property type="entry name" value="HNH_2"/>
    <property type="match status" value="1"/>
</dbReference>
<organism evidence="2 3">
    <name type="scientific">Metallibacterium scheffleri</name>
    <dbReference type="NCBI Taxonomy" id="993689"/>
    <lineage>
        <taxon>Bacteria</taxon>
        <taxon>Pseudomonadati</taxon>
        <taxon>Pseudomonadota</taxon>
        <taxon>Gammaproteobacteria</taxon>
        <taxon>Lysobacterales</taxon>
        <taxon>Rhodanobacteraceae</taxon>
        <taxon>Metallibacterium</taxon>
    </lineage>
</organism>
<dbReference type="STRING" id="993689.GCA_002077135_01012"/>
<dbReference type="Proteomes" id="UP000307749">
    <property type="component" value="Unassembled WGS sequence"/>
</dbReference>
<proteinExistence type="predicted"/>